<dbReference type="InterPro" id="IPR008611">
    <property type="entry name" value="SctB2-like"/>
</dbReference>
<dbReference type="EMBL" id="CGBR01000015">
    <property type="protein sequence ID" value="CFQ64709.1"/>
    <property type="molecule type" value="Genomic_DNA"/>
</dbReference>
<name>A0A0H5DYA9_YEREN</name>
<sequence>MNMTVKHQIQSSGDNTLSTEKNGGMGNNTDNIIADLTDIIFKMVGLMKQMRDLLNAYNQEQQILGWNIQVSAMSNKREAIDKTASAAIASGACSIVSGFISGTGAGASLKLGDIATHIGSAVGQLSAGSGKLAEGDMTRNAELFNMASGLQSSSAQTYNKNSSELADKVGEVRQNMKEFANTLTNLICQIATAAKF</sequence>
<accession>A0A0H5DYA9</accession>
<evidence type="ECO:0000256" key="1">
    <source>
        <dbReference type="SAM" id="MobiDB-lite"/>
    </source>
</evidence>
<protein>
    <submittedName>
        <fullName evidence="2">Methyl-accepting chemotaxis protein</fullName>
    </submittedName>
</protein>
<evidence type="ECO:0000313" key="3">
    <source>
        <dbReference type="Proteomes" id="UP000048841"/>
    </source>
</evidence>
<dbReference type="RefSeq" id="WP_038892845.1">
    <property type="nucleotide sequence ID" value="NZ_CGBR01000015.1"/>
</dbReference>
<gene>
    <name evidence="2" type="primary">sseD</name>
    <name evidence="2" type="ORF">ERS137941_02420</name>
</gene>
<proteinExistence type="predicted"/>
<reference evidence="2 3" key="1">
    <citation type="submission" date="2015-03" db="EMBL/GenBank/DDBJ databases">
        <authorList>
            <person name="Murphy D."/>
        </authorList>
    </citation>
    <scope>NUCLEOTIDE SEQUENCE [LARGE SCALE GENOMIC DNA]</scope>
    <source>
        <strain evidence="2 3">IP26249</strain>
    </source>
</reference>
<organism evidence="2 3">
    <name type="scientific">Yersinia enterocolitica</name>
    <dbReference type="NCBI Taxonomy" id="630"/>
    <lineage>
        <taxon>Bacteria</taxon>
        <taxon>Pseudomonadati</taxon>
        <taxon>Pseudomonadota</taxon>
        <taxon>Gammaproteobacteria</taxon>
        <taxon>Enterobacterales</taxon>
        <taxon>Yersiniaceae</taxon>
        <taxon>Yersinia</taxon>
    </lineage>
</organism>
<dbReference type="Proteomes" id="UP000048841">
    <property type="component" value="Unassembled WGS sequence"/>
</dbReference>
<feature type="region of interest" description="Disordered" evidence="1">
    <location>
        <begin position="1"/>
        <end position="23"/>
    </location>
</feature>
<evidence type="ECO:0000313" key="2">
    <source>
        <dbReference type="EMBL" id="CFQ64709.1"/>
    </source>
</evidence>
<dbReference type="AlphaFoldDB" id="A0A0H5DYA9"/>
<dbReference type="Pfam" id="PF05802">
    <property type="entry name" value="SctB2"/>
    <property type="match status" value="1"/>
</dbReference>